<evidence type="ECO:0000313" key="2">
    <source>
        <dbReference type="EMBL" id="CAL1538048.1"/>
    </source>
</evidence>
<evidence type="ECO:0000256" key="1">
    <source>
        <dbReference type="SAM" id="MobiDB-lite"/>
    </source>
</evidence>
<dbReference type="Proteomes" id="UP001497497">
    <property type="component" value="Unassembled WGS sequence"/>
</dbReference>
<protein>
    <submittedName>
        <fullName evidence="2">Uncharacterized protein</fullName>
    </submittedName>
</protein>
<dbReference type="Gene3D" id="3.40.50.300">
    <property type="entry name" value="P-loop containing nucleotide triphosphate hydrolases"/>
    <property type="match status" value="1"/>
</dbReference>
<feature type="non-terminal residue" evidence="2">
    <location>
        <position position="1"/>
    </location>
</feature>
<feature type="compositionally biased region" description="Pro residues" evidence="1">
    <location>
        <begin position="1"/>
        <end position="10"/>
    </location>
</feature>
<organism evidence="2 3">
    <name type="scientific">Lymnaea stagnalis</name>
    <name type="common">Great pond snail</name>
    <name type="synonym">Helix stagnalis</name>
    <dbReference type="NCBI Taxonomy" id="6523"/>
    <lineage>
        <taxon>Eukaryota</taxon>
        <taxon>Metazoa</taxon>
        <taxon>Spiralia</taxon>
        <taxon>Lophotrochozoa</taxon>
        <taxon>Mollusca</taxon>
        <taxon>Gastropoda</taxon>
        <taxon>Heterobranchia</taxon>
        <taxon>Euthyneura</taxon>
        <taxon>Panpulmonata</taxon>
        <taxon>Hygrophila</taxon>
        <taxon>Lymnaeoidea</taxon>
        <taxon>Lymnaeidae</taxon>
        <taxon>Lymnaea</taxon>
    </lineage>
</organism>
<comment type="caution">
    <text evidence="2">The sequence shown here is derived from an EMBL/GenBank/DDBJ whole genome shotgun (WGS) entry which is preliminary data.</text>
</comment>
<feature type="non-terminal residue" evidence="2">
    <location>
        <position position="65"/>
    </location>
</feature>
<proteinExistence type="predicted"/>
<feature type="region of interest" description="Disordered" evidence="1">
    <location>
        <begin position="1"/>
        <end position="21"/>
    </location>
</feature>
<dbReference type="AlphaFoldDB" id="A0AAV2HZ12"/>
<reference evidence="2 3" key="1">
    <citation type="submission" date="2024-04" db="EMBL/GenBank/DDBJ databases">
        <authorList>
            <consortium name="Genoscope - CEA"/>
            <person name="William W."/>
        </authorList>
    </citation>
    <scope>NUCLEOTIDE SEQUENCE [LARGE SCALE GENOMIC DNA]</scope>
</reference>
<sequence>KLPTQKPAPPQTQRQPSRPDQWAVLVDINESVQDFHERIPQMAFHWPFELDTFQKQAILRLENNE</sequence>
<keyword evidence="3" id="KW-1185">Reference proteome</keyword>
<gene>
    <name evidence="2" type="ORF">GSLYS_00011869001</name>
</gene>
<dbReference type="InterPro" id="IPR027417">
    <property type="entry name" value="P-loop_NTPase"/>
</dbReference>
<evidence type="ECO:0000313" key="3">
    <source>
        <dbReference type="Proteomes" id="UP001497497"/>
    </source>
</evidence>
<name>A0AAV2HZ12_LYMST</name>
<dbReference type="EMBL" id="CAXITT010000282">
    <property type="protein sequence ID" value="CAL1538048.1"/>
    <property type="molecule type" value="Genomic_DNA"/>
</dbReference>
<accession>A0AAV2HZ12</accession>